<feature type="region of interest" description="Disordered" evidence="1">
    <location>
        <begin position="1"/>
        <end position="29"/>
    </location>
</feature>
<keyword evidence="3" id="KW-1185">Reference proteome</keyword>
<organism evidence="2 3">
    <name type="scientific">Streptomyces tagetis</name>
    <dbReference type="NCBI Taxonomy" id="2820809"/>
    <lineage>
        <taxon>Bacteria</taxon>
        <taxon>Bacillati</taxon>
        <taxon>Actinomycetota</taxon>
        <taxon>Actinomycetes</taxon>
        <taxon>Kitasatosporales</taxon>
        <taxon>Streptomycetaceae</taxon>
        <taxon>Streptomyces</taxon>
    </lineage>
</organism>
<reference evidence="2" key="1">
    <citation type="submission" date="2021-04" db="EMBL/GenBank/DDBJ databases">
        <title>Genome seq and assembly of Streptomyces sp. RG38.</title>
        <authorList>
            <person name="Chhetri G."/>
        </authorList>
    </citation>
    <scope>NUCLEOTIDE SEQUENCE</scope>
    <source>
        <strain evidence="2">RG38</strain>
    </source>
</reference>
<gene>
    <name evidence="2" type="ORF">J5Y05_08455</name>
</gene>
<dbReference type="EMBL" id="JAGPNL010000002">
    <property type="protein sequence ID" value="MBQ0826536.1"/>
    <property type="molecule type" value="Genomic_DNA"/>
</dbReference>
<dbReference type="Proteomes" id="UP000677875">
    <property type="component" value="Unassembled WGS sequence"/>
</dbReference>
<dbReference type="InterPro" id="IPR011051">
    <property type="entry name" value="RmlC_Cupin_sf"/>
</dbReference>
<dbReference type="Gene3D" id="2.60.120.10">
    <property type="entry name" value="Jelly Rolls"/>
    <property type="match status" value="1"/>
</dbReference>
<dbReference type="InterPro" id="IPR014710">
    <property type="entry name" value="RmlC-like_jellyroll"/>
</dbReference>
<evidence type="ECO:0000313" key="3">
    <source>
        <dbReference type="Proteomes" id="UP000677875"/>
    </source>
</evidence>
<sequence>MVYHASDARAALRQAGDGTPAPARATGQAAPAEYVPFPDVPPHSTGDGGRTWFARGQNLVVGYTEVADETTVALPAGPDEHALLLPEDTVGAVVETGGERTEIAGHTLTFLPPGAAEITLRGRGRAVTLGTTRCAELAARAVNADSYATAHPHVTPLTPWPEPVGGHRVRTYRLDVPGLENPPFRIFRCSSFMVNVPHRRSGPRDTTRLSPHTHDDFEQFSLVIDGDYTHHLRWPWTTDLSEWREDQHLTCQAPSLTVIPPTVVHTSQGTGAGVNHLLDLFSPPRADFSRMPGWVLNADDYPMPDQG</sequence>
<evidence type="ECO:0000313" key="2">
    <source>
        <dbReference type="EMBL" id="MBQ0826536.1"/>
    </source>
</evidence>
<proteinExistence type="predicted"/>
<name>A0A940XHA5_9ACTN</name>
<feature type="compositionally biased region" description="Low complexity" evidence="1">
    <location>
        <begin position="18"/>
        <end position="29"/>
    </location>
</feature>
<dbReference type="AlphaFoldDB" id="A0A940XHA5"/>
<comment type="caution">
    <text evidence="2">The sequence shown here is derived from an EMBL/GenBank/DDBJ whole genome shotgun (WGS) entry which is preliminary data.</text>
</comment>
<dbReference type="RefSeq" id="WP_210869904.1">
    <property type="nucleotide sequence ID" value="NZ_JAGPNL010000002.1"/>
</dbReference>
<evidence type="ECO:0000256" key="1">
    <source>
        <dbReference type="SAM" id="MobiDB-lite"/>
    </source>
</evidence>
<dbReference type="SUPFAM" id="SSF51182">
    <property type="entry name" value="RmlC-like cupins"/>
    <property type="match status" value="1"/>
</dbReference>
<protein>
    <submittedName>
        <fullName evidence="2">Uncharacterized protein</fullName>
    </submittedName>
</protein>
<accession>A0A940XHA5</accession>